<evidence type="ECO:0000259" key="9">
    <source>
        <dbReference type="SMART" id="SM00905"/>
    </source>
</evidence>
<dbReference type="EMBL" id="CP005963">
    <property type="protein sequence ID" value="AGM40213.1"/>
    <property type="molecule type" value="Genomic_DNA"/>
</dbReference>
<accession>R4VKR1</accession>
<dbReference type="NCBIfam" id="TIGR00526">
    <property type="entry name" value="folB_dom"/>
    <property type="match status" value="1"/>
</dbReference>
<dbReference type="InterPro" id="IPR006156">
    <property type="entry name" value="Dihydroneopterin_aldolase"/>
</dbReference>
<dbReference type="Proteomes" id="UP000017881">
    <property type="component" value="Chromosome"/>
</dbReference>
<dbReference type="Gene3D" id="3.30.1130.10">
    <property type="match status" value="1"/>
</dbReference>
<dbReference type="PANTHER" id="PTHR42844">
    <property type="entry name" value="DIHYDRONEOPTERIN ALDOLASE 1-RELATED"/>
    <property type="match status" value="1"/>
</dbReference>
<comment type="function">
    <text evidence="8">Catalyzes the conversion of 7,8-dihydroneopterin to 6-hydroxymethyl-7,8-dihydropterin.</text>
</comment>
<comment type="catalytic activity">
    <reaction evidence="1">
        <text>7,8-dihydroneopterin = 7,8-dihydromonapterin</text>
        <dbReference type="Rhea" id="RHEA:45328"/>
        <dbReference type="ChEBI" id="CHEBI:17001"/>
        <dbReference type="ChEBI" id="CHEBI:71175"/>
        <dbReference type="EC" id="5.1.99.8"/>
    </reaction>
</comment>
<dbReference type="HOGENOM" id="CLU_112632_0_2_6"/>
<dbReference type="SUPFAM" id="SSF55620">
    <property type="entry name" value="Tetrahydrobiopterin biosynthesis enzymes-like"/>
    <property type="match status" value="1"/>
</dbReference>
<comment type="similarity">
    <text evidence="4 8">Belongs to the DHNA family.</text>
</comment>
<proteinExistence type="inferred from homology"/>
<evidence type="ECO:0000256" key="6">
    <source>
        <dbReference type="ARBA" id="ARBA00023235"/>
    </source>
</evidence>
<feature type="domain" description="Dihydroneopterin aldolase/epimerase" evidence="9">
    <location>
        <begin position="4"/>
        <end position="114"/>
    </location>
</feature>
<comment type="pathway">
    <text evidence="3 8">Cofactor biosynthesis; tetrahydrofolate biosynthesis; 2-amino-4-hydroxy-6-hydroxymethyl-7,8-dihydropteridine diphosphate from 7,8-dihydroneopterin triphosphate: step 3/4.</text>
</comment>
<dbReference type="RefSeq" id="WP_016352520.1">
    <property type="nucleotide sequence ID" value="NC_021291.1"/>
</dbReference>
<dbReference type="KEGG" id="ssal:SPISAL_00560"/>
<dbReference type="InterPro" id="IPR043133">
    <property type="entry name" value="GTP-CH-I_C/QueF"/>
</dbReference>
<dbReference type="GO" id="GO:0005737">
    <property type="term" value="C:cytoplasm"/>
    <property type="evidence" value="ECO:0007669"/>
    <property type="project" value="TreeGrafter"/>
</dbReference>
<name>R4VKR1_9GAMM</name>
<dbReference type="GO" id="GO:0016853">
    <property type="term" value="F:isomerase activity"/>
    <property type="evidence" value="ECO:0007669"/>
    <property type="project" value="UniProtKB-KW"/>
</dbReference>
<dbReference type="EC" id="4.1.2.25" evidence="8"/>
<dbReference type="UniPathway" id="UPA00077">
    <property type="reaction ID" value="UER00154"/>
</dbReference>
<gene>
    <name evidence="10" type="ORF">SPISAL_00560</name>
</gene>
<dbReference type="FunFam" id="3.30.1130.10:FF:000002">
    <property type="entry name" value="7,8-dihydroneopterin aldolase"/>
    <property type="match status" value="1"/>
</dbReference>
<dbReference type="Pfam" id="PF02152">
    <property type="entry name" value="FolB"/>
    <property type="match status" value="1"/>
</dbReference>
<evidence type="ECO:0000256" key="1">
    <source>
        <dbReference type="ARBA" id="ARBA00000693"/>
    </source>
</evidence>
<protein>
    <recommendedName>
        <fullName evidence="8">7,8-dihydroneopterin aldolase</fullName>
        <ecNumber evidence="8">4.1.2.25</ecNumber>
    </recommendedName>
</protein>
<evidence type="ECO:0000256" key="2">
    <source>
        <dbReference type="ARBA" id="ARBA00001353"/>
    </source>
</evidence>
<dbReference type="GO" id="GO:0046656">
    <property type="term" value="P:folic acid biosynthetic process"/>
    <property type="evidence" value="ECO:0007669"/>
    <property type="project" value="UniProtKB-UniRule"/>
</dbReference>
<dbReference type="InterPro" id="IPR006157">
    <property type="entry name" value="FolB_dom"/>
</dbReference>
<dbReference type="OrthoDB" id="9810587at2"/>
<dbReference type="NCBIfam" id="TIGR00525">
    <property type="entry name" value="folB"/>
    <property type="match status" value="1"/>
</dbReference>
<dbReference type="GO" id="GO:0046654">
    <property type="term" value="P:tetrahydrofolate biosynthetic process"/>
    <property type="evidence" value="ECO:0007669"/>
    <property type="project" value="UniProtKB-UniRule"/>
</dbReference>
<evidence type="ECO:0000256" key="8">
    <source>
        <dbReference type="RuleBase" id="RU362079"/>
    </source>
</evidence>
<evidence type="ECO:0000313" key="10">
    <source>
        <dbReference type="EMBL" id="AGM40213.1"/>
    </source>
</evidence>
<comment type="catalytic activity">
    <reaction evidence="2 8">
        <text>7,8-dihydroneopterin = 6-hydroxymethyl-7,8-dihydropterin + glycolaldehyde</text>
        <dbReference type="Rhea" id="RHEA:10540"/>
        <dbReference type="ChEBI" id="CHEBI:17001"/>
        <dbReference type="ChEBI" id="CHEBI:17071"/>
        <dbReference type="ChEBI" id="CHEBI:44841"/>
        <dbReference type="EC" id="4.1.2.25"/>
    </reaction>
</comment>
<dbReference type="GO" id="GO:0004150">
    <property type="term" value="F:dihydroneopterin aldolase activity"/>
    <property type="evidence" value="ECO:0007669"/>
    <property type="project" value="UniProtKB-UniRule"/>
</dbReference>
<dbReference type="eggNOG" id="COG1539">
    <property type="taxonomic scope" value="Bacteria"/>
</dbReference>
<keyword evidence="11" id="KW-1185">Reference proteome</keyword>
<evidence type="ECO:0000313" key="11">
    <source>
        <dbReference type="Proteomes" id="UP000017881"/>
    </source>
</evidence>
<dbReference type="AlphaFoldDB" id="R4VKR1"/>
<dbReference type="PANTHER" id="PTHR42844:SF1">
    <property type="entry name" value="DIHYDRONEOPTERIN ALDOLASE 1-RELATED"/>
    <property type="match status" value="1"/>
</dbReference>
<evidence type="ECO:0000256" key="4">
    <source>
        <dbReference type="ARBA" id="ARBA00005708"/>
    </source>
</evidence>
<keyword evidence="6" id="KW-0413">Isomerase</keyword>
<sequence length="120" mass="12517">MDTVFLQGLELRSVIGVHAWERAFAQRLKLDLRLAVDTGAAAASDDLADAVDYAALAEQLTQTAAAADCQLIEALADRLAATVLSHAAIQSVDLTLHKPGALPAATDVGVAITRSQQEAP</sequence>
<organism evidence="10 11">
    <name type="scientific">Spiribacter salinus M19-40</name>
    <dbReference type="NCBI Taxonomy" id="1260251"/>
    <lineage>
        <taxon>Bacteria</taxon>
        <taxon>Pseudomonadati</taxon>
        <taxon>Pseudomonadota</taxon>
        <taxon>Gammaproteobacteria</taxon>
        <taxon>Chromatiales</taxon>
        <taxon>Ectothiorhodospiraceae</taxon>
        <taxon>Spiribacter</taxon>
    </lineage>
</organism>
<evidence type="ECO:0000256" key="5">
    <source>
        <dbReference type="ARBA" id="ARBA00022909"/>
    </source>
</evidence>
<dbReference type="PATRIC" id="fig|1260251.3.peg.112"/>
<reference evidence="10 11" key="1">
    <citation type="journal article" date="2013" name="Genome Announc.">
        <title>Draft Genome of Spiribacter salinus M19-40, an Abundant Gammaproteobacterium in Aquatic Hypersaline Environments.</title>
        <authorList>
            <person name="Leon M.J."/>
            <person name="Ghai R."/>
            <person name="Fernandez A.B."/>
            <person name="Sanchez-Porro C."/>
            <person name="Rodriguez-Valera F."/>
            <person name="Ventosa A."/>
        </authorList>
    </citation>
    <scope>NUCLEOTIDE SEQUENCE [LARGE SCALE GENOMIC DNA]</scope>
    <source>
        <strain evidence="10">M19-40</strain>
    </source>
</reference>
<evidence type="ECO:0000256" key="7">
    <source>
        <dbReference type="ARBA" id="ARBA00023239"/>
    </source>
</evidence>
<keyword evidence="5 8" id="KW-0289">Folate biosynthesis</keyword>
<dbReference type="SMART" id="SM00905">
    <property type="entry name" value="FolB"/>
    <property type="match status" value="1"/>
</dbReference>
<keyword evidence="7 8" id="KW-0456">Lyase</keyword>
<evidence type="ECO:0000256" key="3">
    <source>
        <dbReference type="ARBA" id="ARBA00005013"/>
    </source>
</evidence>